<organism evidence="1 4">
    <name type="scientific">Exiguobacterium indicum</name>
    <dbReference type="NCBI Taxonomy" id="296995"/>
    <lineage>
        <taxon>Bacteria</taxon>
        <taxon>Bacillati</taxon>
        <taxon>Bacillota</taxon>
        <taxon>Bacilli</taxon>
        <taxon>Bacillales</taxon>
        <taxon>Bacillales Family XII. Incertae Sedis</taxon>
        <taxon>Exiguobacterium</taxon>
    </lineage>
</organism>
<dbReference type="Gene3D" id="1.10.150.240">
    <property type="entry name" value="Putative phosphatase, domain 2"/>
    <property type="match status" value="1"/>
</dbReference>
<dbReference type="Proteomes" id="UP001387110">
    <property type="component" value="Unassembled WGS sequence"/>
</dbReference>
<evidence type="ECO:0000313" key="5">
    <source>
        <dbReference type="Proteomes" id="UP000072605"/>
    </source>
</evidence>
<reference evidence="2 5" key="2">
    <citation type="journal article" date="2016" name="Front. Microbiol.">
        <title>Genomic Resource of Rice Seed Associated Bacteria.</title>
        <authorList>
            <person name="Midha S."/>
            <person name="Bansal K."/>
            <person name="Sharma S."/>
            <person name="Kumar N."/>
            <person name="Patil P.P."/>
            <person name="Chaudhry V."/>
            <person name="Patil P.B."/>
        </authorList>
    </citation>
    <scope>NUCLEOTIDE SEQUENCE [LARGE SCALE GENOMIC DNA]</scope>
    <source>
        <strain evidence="2 5">RSA11</strain>
    </source>
</reference>
<dbReference type="InterPro" id="IPR036412">
    <property type="entry name" value="HAD-like_sf"/>
</dbReference>
<dbReference type="OrthoDB" id="9792518at2"/>
<evidence type="ECO:0000313" key="4">
    <source>
        <dbReference type="Proteomes" id="UP000053797"/>
    </source>
</evidence>
<dbReference type="SFLD" id="SFLDG01129">
    <property type="entry name" value="C1.5:_HAD__Beta-PGM__Phosphata"/>
    <property type="match status" value="1"/>
</dbReference>
<name>A0A0V8GFR7_9BACL</name>
<evidence type="ECO:0000313" key="1">
    <source>
        <dbReference type="EMBL" id="KSU49129.1"/>
    </source>
</evidence>
<dbReference type="GO" id="GO:0008967">
    <property type="term" value="F:phosphoglycolate phosphatase activity"/>
    <property type="evidence" value="ECO:0007669"/>
    <property type="project" value="TreeGrafter"/>
</dbReference>
<dbReference type="GO" id="GO:0005829">
    <property type="term" value="C:cytosol"/>
    <property type="evidence" value="ECO:0007669"/>
    <property type="project" value="TreeGrafter"/>
</dbReference>
<comment type="caution">
    <text evidence="1">The sequence shown here is derived from an EMBL/GenBank/DDBJ whole genome shotgun (WGS) entry which is preliminary data.</text>
</comment>
<dbReference type="Pfam" id="PF13419">
    <property type="entry name" value="HAD_2"/>
    <property type="match status" value="1"/>
</dbReference>
<dbReference type="RefSeq" id="WP_035398397.1">
    <property type="nucleotide sequence ID" value="NZ_FMYN01000002.1"/>
</dbReference>
<evidence type="ECO:0000313" key="2">
    <source>
        <dbReference type="EMBL" id="KTR28606.1"/>
    </source>
</evidence>
<sequence>MAIILFDIDGTLIDSTEQMTEAIHRAMEDMPHLPKPSKASVQASYGLAGSAFWRKAIPEASEEDIRLIRKKRHGHLEATMAEQNVLFDGIRSLLEALVSAGHTISTASNCGNHYLNLVLDSQDIRSFFTSPKCLESVNGKEKADILRAHREEFGEESYWMIGDRSSDVEAARKEKMPVVLCQYGFGTQSEWDSADHVIESPLDLLTVIK</sequence>
<dbReference type="GO" id="GO:0006281">
    <property type="term" value="P:DNA repair"/>
    <property type="evidence" value="ECO:0007669"/>
    <property type="project" value="TreeGrafter"/>
</dbReference>
<evidence type="ECO:0000313" key="6">
    <source>
        <dbReference type="Proteomes" id="UP001387110"/>
    </source>
</evidence>
<dbReference type="PANTHER" id="PTHR43434:SF1">
    <property type="entry name" value="PHOSPHOGLYCOLATE PHOSPHATASE"/>
    <property type="match status" value="1"/>
</dbReference>
<accession>A0A0V8GFR7</accession>
<evidence type="ECO:0000313" key="3">
    <source>
        <dbReference type="EMBL" id="MEI4462373.1"/>
    </source>
</evidence>
<dbReference type="EC" id="3.-.-.-" evidence="3"/>
<proteinExistence type="predicted"/>
<dbReference type="Proteomes" id="UP000072605">
    <property type="component" value="Unassembled WGS sequence"/>
</dbReference>
<dbReference type="GeneID" id="90835972"/>
<dbReference type="EMBL" id="LNQL01000002">
    <property type="protein sequence ID" value="KSU49129.1"/>
    <property type="molecule type" value="Genomic_DNA"/>
</dbReference>
<dbReference type="AlphaFoldDB" id="A0A0V8GFR7"/>
<reference evidence="3 6" key="3">
    <citation type="submission" date="2023-12" db="EMBL/GenBank/DDBJ databases">
        <authorList>
            <person name="Easwaran N."/>
            <person name="Lazarus H.P.S."/>
        </authorList>
    </citation>
    <scope>NUCLEOTIDE SEQUENCE [LARGE SCALE GENOMIC DNA]</scope>
    <source>
        <strain evidence="3 6">VIT-2023</strain>
    </source>
</reference>
<dbReference type="PANTHER" id="PTHR43434">
    <property type="entry name" value="PHOSPHOGLYCOLATE PHOSPHATASE"/>
    <property type="match status" value="1"/>
</dbReference>
<keyword evidence="6" id="KW-1185">Reference proteome</keyword>
<reference evidence="1 4" key="1">
    <citation type="journal article" date="2015" name="Int. J. Syst. Evol. Microbiol.">
        <title>Exiguobacterium enclense sp. nov., isolated from sediment.</title>
        <authorList>
            <person name="Dastager S.G."/>
            <person name="Mawlankar R."/>
            <person name="Sonalkar V.V."/>
            <person name="Thorat M.N."/>
            <person name="Mual P."/>
            <person name="Verma A."/>
            <person name="Krishnamurthi S."/>
            <person name="Tang S.K."/>
            <person name="Li W.J."/>
        </authorList>
    </citation>
    <scope>NUCLEOTIDE SEQUENCE [LARGE SCALE GENOMIC DNA]</scope>
    <source>
        <strain evidence="1 4">NIO-1109</strain>
    </source>
</reference>
<dbReference type="Proteomes" id="UP000053797">
    <property type="component" value="Unassembled WGS sequence"/>
</dbReference>
<dbReference type="InterPro" id="IPR041492">
    <property type="entry name" value="HAD_2"/>
</dbReference>
<dbReference type="InterPro" id="IPR023198">
    <property type="entry name" value="PGP-like_dom2"/>
</dbReference>
<dbReference type="InterPro" id="IPR050155">
    <property type="entry name" value="HAD-like_hydrolase_sf"/>
</dbReference>
<dbReference type="EMBL" id="JBAWKY010000002">
    <property type="protein sequence ID" value="MEI4462373.1"/>
    <property type="molecule type" value="Genomic_DNA"/>
</dbReference>
<protein>
    <submittedName>
        <fullName evidence="3">HAD family hydrolase</fullName>
        <ecNumber evidence="3">3.-.-.-</ecNumber>
    </submittedName>
    <submittedName>
        <fullName evidence="1">Haloacid dehalogenase</fullName>
    </submittedName>
</protein>
<dbReference type="SUPFAM" id="SSF56784">
    <property type="entry name" value="HAD-like"/>
    <property type="match status" value="1"/>
</dbReference>
<dbReference type="Gene3D" id="3.40.50.1000">
    <property type="entry name" value="HAD superfamily/HAD-like"/>
    <property type="match status" value="1"/>
</dbReference>
<gene>
    <name evidence="1" type="ORF">AS033_07065</name>
    <name evidence="2" type="ORF">RSA11_00600</name>
    <name evidence="3" type="ORF">SZL87_08070</name>
</gene>
<keyword evidence="3" id="KW-0378">Hydrolase</keyword>
<dbReference type="SFLD" id="SFLDS00003">
    <property type="entry name" value="Haloacid_Dehalogenase"/>
    <property type="match status" value="1"/>
</dbReference>
<dbReference type="EMBL" id="LDQV01000003">
    <property type="protein sequence ID" value="KTR28606.1"/>
    <property type="molecule type" value="Genomic_DNA"/>
</dbReference>
<dbReference type="InterPro" id="IPR023214">
    <property type="entry name" value="HAD_sf"/>
</dbReference>